<sequence length="111" mass="11740">MRFGSPHVGSGMNEKLETSGNKPYRLDLVCDSTDVRKVTVSLTREASKKEVDVTCAGTARKPPVRINFPAGPPVTMTVAPASGAPLGLVVWELKTLDPTNVQGCADEIVGC</sequence>
<proteinExistence type="predicted"/>
<reference evidence="1 2" key="1">
    <citation type="submission" date="2016-08" db="EMBL/GenBank/DDBJ databases">
        <title>The complete genome of Streptomyces subrutilus 10-1-1.</title>
        <authorList>
            <person name="Chen X."/>
        </authorList>
    </citation>
    <scope>NUCLEOTIDE SEQUENCE [LARGE SCALE GENOMIC DNA]</scope>
    <source>
        <strain evidence="1 2">10-1-1</strain>
    </source>
</reference>
<evidence type="ECO:0000313" key="2">
    <source>
        <dbReference type="Proteomes" id="UP000095705"/>
    </source>
</evidence>
<keyword evidence="2" id="KW-1185">Reference proteome</keyword>
<dbReference type="Proteomes" id="UP000095705">
    <property type="component" value="Unassembled WGS sequence"/>
</dbReference>
<dbReference type="AlphaFoldDB" id="A0A1E5PKV4"/>
<comment type="caution">
    <text evidence="1">The sequence shown here is derived from an EMBL/GenBank/DDBJ whole genome shotgun (WGS) entry which is preliminary data.</text>
</comment>
<accession>A0A1E5PKV4</accession>
<gene>
    <name evidence="1" type="ORF">BGK67_01395</name>
</gene>
<dbReference type="EMBL" id="MEHK01000001">
    <property type="protein sequence ID" value="OEJ30198.1"/>
    <property type="molecule type" value="Genomic_DNA"/>
</dbReference>
<evidence type="ECO:0000313" key="1">
    <source>
        <dbReference type="EMBL" id="OEJ30198.1"/>
    </source>
</evidence>
<organism evidence="1 2">
    <name type="scientific">Streptomyces subrutilus</name>
    <dbReference type="NCBI Taxonomy" id="36818"/>
    <lineage>
        <taxon>Bacteria</taxon>
        <taxon>Bacillati</taxon>
        <taxon>Actinomycetota</taxon>
        <taxon>Actinomycetes</taxon>
        <taxon>Kitasatosporales</taxon>
        <taxon>Streptomycetaceae</taxon>
        <taxon>Streptomyces</taxon>
    </lineage>
</organism>
<name>A0A1E5PKV4_9ACTN</name>
<protein>
    <submittedName>
        <fullName evidence="1">Uncharacterized protein</fullName>
    </submittedName>
</protein>